<accession>A0ABD4X053</accession>
<evidence type="ECO:0000313" key="2">
    <source>
        <dbReference type="Proteomes" id="UP001213771"/>
    </source>
</evidence>
<gene>
    <name evidence="1" type="ORF">PVE99_26325</name>
</gene>
<dbReference type="RefSeq" id="WP_274589355.1">
    <property type="nucleotide sequence ID" value="NZ_JARAOX010000219.1"/>
</dbReference>
<proteinExistence type="predicted"/>
<reference evidence="1 2" key="1">
    <citation type="submission" date="2023-02" db="EMBL/GenBank/DDBJ databases">
        <authorList>
            <person name="Olszewska D."/>
        </authorList>
    </citation>
    <scope>NUCLEOTIDE SEQUENCE [LARGE SCALE GENOMIC DNA]</scope>
    <source>
        <strain evidence="1 2">FDU301</strain>
    </source>
</reference>
<protein>
    <submittedName>
        <fullName evidence="1">Uncharacterized protein</fullName>
    </submittedName>
</protein>
<name>A0ABD4X053_PRIMG</name>
<dbReference type="Proteomes" id="UP001213771">
    <property type="component" value="Unassembled WGS sequence"/>
</dbReference>
<evidence type="ECO:0000313" key="1">
    <source>
        <dbReference type="EMBL" id="MDD9785887.1"/>
    </source>
</evidence>
<sequence length="54" mass="6341">MKKKKVTSLFDKLKLEDKIDCQIRKSDLRNQNSIRRASELSKNLDSLSIKDQPH</sequence>
<dbReference type="AlphaFoldDB" id="A0ABD4X053"/>
<dbReference type="EMBL" id="JARAOX010000219">
    <property type="protein sequence ID" value="MDD9785887.1"/>
    <property type="molecule type" value="Genomic_DNA"/>
</dbReference>
<comment type="caution">
    <text evidence="1">The sequence shown here is derived from an EMBL/GenBank/DDBJ whole genome shotgun (WGS) entry which is preliminary data.</text>
</comment>
<organism evidence="1 2">
    <name type="scientific">Priestia megaterium</name>
    <name type="common">Bacillus megaterium</name>
    <dbReference type="NCBI Taxonomy" id="1404"/>
    <lineage>
        <taxon>Bacteria</taxon>
        <taxon>Bacillati</taxon>
        <taxon>Bacillota</taxon>
        <taxon>Bacilli</taxon>
        <taxon>Bacillales</taxon>
        <taxon>Bacillaceae</taxon>
        <taxon>Priestia</taxon>
    </lineage>
</organism>